<dbReference type="OrthoDB" id="10299877at2759"/>
<dbReference type="InParanoid" id="B0CRY9"/>
<dbReference type="GeneID" id="6070977"/>
<dbReference type="HOGENOM" id="CLU_2050044_0_0_1"/>
<reference evidence="1 2" key="1">
    <citation type="journal article" date="2008" name="Nature">
        <title>The genome of Laccaria bicolor provides insights into mycorrhizal symbiosis.</title>
        <authorList>
            <person name="Martin F."/>
            <person name="Aerts A."/>
            <person name="Ahren D."/>
            <person name="Brun A."/>
            <person name="Danchin E.G.J."/>
            <person name="Duchaussoy F."/>
            <person name="Gibon J."/>
            <person name="Kohler A."/>
            <person name="Lindquist E."/>
            <person name="Pereda V."/>
            <person name="Salamov A."/>
            <person name="Shapiro H.J."/>
            <person name="Wuyts J."/>
            <person name="Blaudez D."/>
            <person name="Buee M."/>
            <person name="Brokstein P."/>
            <person name="Canbaeck B."/>
            <person name="Cohen D."/>
            <person name="Courty P.E."/>
            <person name="Coutinho P.M."/>
            <person name="Delaruelle C."/>
            <person name="Detter J.C."/>
            <person name="Deveau A."/>
            <person name="DiFazio S."/>
            <person name="Duplessis S."/>
            <person name="Fraissinet-Tachet L."/>
            <person name="Lucic E."/>
            <person name="Frey-Klett P."/>
            <person name="Fourrey C."/>
            <person name="Feussner I."/>
            <person name="Gay G."/>
            <person name="Grimwood J."/>
            <person name="Hoegger P.J."/>
            <person name="Jain P."/>
            <person name="Kilaru S."/>
            <person name="Labbe J."/>
            <person name="Lin Y.C."/>
            <person name="Legue V."/>
            <person name="Le Tacon F."/>
            <person name="Marmeisse R."/>
            <person name="Melayah D."/>
            <person name="Montanini B."/>
            <person name="Muratet M."/>
            <person name="Nehls U."/>
            <person name="Niculita-Hirzel H."/>
            <person name="Oudot-Le Secq M.P."/>
            <person name="Peter M."/>
            <person name="Quesneville H."/>
            <person name="Rajashekar B."/>
            <person name="Reich M."/>
            <person name="Rouhier N."/>
            <person name="Schmutz J."/>
            <person name="Yin T."/>
            <person name="Chalot M."/>
            <person name="Henrissat B."/>
            <person name="Kuees U."/>
            <person name="Lucas S."/>
            <person name="Van de Peer Y."/>
            <person name="Podila G.K."/>
            <person name="Polle A."/>
            <person name="Pukkila P.J."/>
            <person name="Richardson P.M."/>
            <person name="Rouze P."/>
            <person name="Sanders I.R."/>
            <person name="Stajich J.E."/>
            <person name="Tunlid A."/>
            <person name="Tuskan G."/>
            <person name="Grigoriev I.V."/>
        </authorList>
    </citation>
    <scope>NUCLEOTIDE SEQUENCE [LARGE SCALE GENOMIC DNA]</scope>
    <source>
        <strain evidence="2">S238N-H82 / ATCC MYA-4686</strain>
    </source>
</reference>
<accession>B0CRY9</accession>
<dbReference type="EMBL" id="DS547092">
    <property type="protein sequence ID" value="EDR14764.1"/>
    <property type="molecule type" value="Genomic_DNA"/>
</dbReference>
<keyword evidence="2" id="KW-1185">Reference proteome</keyword>
<dbReference type="Proteomes" id="UP000001194">
    <property type="component" value="Unassembled WGS sequence"/>
</dbReference>
<name>B0CRY9_LACBS</name>
<protein>
    <submittedName>
        <fullName evidence="1">Predicted protein</fullName>
    </submittedName>
</protein>
<sequence>MFPHRRPLPTFTLALSSLPKPDSLDGRRDSQRDIFSGYYTSLVVPRDLMRTVHPQSWNDCGFIIPPVRCLLDFLRHVLTSFSLMCSYWKMNLRQRHSSMIRTNVFLFTQTRTVGLGGGGVSPKSITGFSVVIIELIKAELDIFGRCLS</sequence>
<gene>
    <name evidence="1" type="ORF">LACBIDRAFT_305801</name>
</gene>
<evidence type="ECO:0000313" key="1">
    <source>
        <dbReference type="EMBL" id="EDR14764.1"/>
    </source>
</evidence>
<dbReference type="KEGG" id="lbc:LACBIDRAFT_305801"/>
<evidence type="ECO:0000313" key="2">
    <source>
        <dbReference type="Proteomes" id="UP000001194"/>
    </source>
</evidence>
<organism evidence="2">
    <name type="scientific">Laccaria bicolor (strain S238N-H82 / ATCC MYA-4686)</name>
    <name type="common">Bicoloured deceiver</name>
    <name type="synonym">Laccaria laccata var. bicolor</name>
    <dbReference type="NCBI Taxonomy" id="486041"/>
    <lineage>
        <taxon>Eukaryota</taxon>
        <taxon>Fungi</taxon>
        <taxon>Dikarya</taxon>
        <taxon>Basidiomycota</taxon>
        <taxon>Agaricomycotina</taxon>
        <taxon>Agaricomycetes</taxon>
        <taxon>Agaricomycetidae</taxon>
        <taxon>Agaricales</taxon>
        <taxon>Agaricineae</taxon>
        <taxon>Hydnangiaceae</taxon>
        <taxon>Laccaria</taxon>
    </lineage>
</organism>
<proteinExistence type="predicted"/>
<dbReference type="RefSeq" id="XP_001875323.1">
    <property type="nucleotide sequence ID" value="XM_001875288.1"/>
</dbReference>
<dbReference type="AlphaFoldDB" id="B0CRY9"/>